<dbReference type="InterPro" id="IPR011990">
    <property type="entry name" value="TPR-like_helical_dom_sf"/>
</dbReference>
<organism evidence="5 6">
    <name type="scientific">Sphingobacterium bambusae</name>
    <dbReference type="NCBI Taxonomy" id="662858"/>
    <lineage>
        <taxon>Bacteria</taxon>
        <taxon>Pseudomonadati</taxon>
        <taxon>Bacteroidota</taxon>
        <taxon>Sphingobacteriia</taxon>
        <taxon>Sphingobacteriales</taxon>
        <taxon>Sphingobacteriaceae</taxon>
        <taxon>Sphingobacterium</taxon>
    </lineage>
</organism>
<evidence type="ECO:0000256" key="2">
    <source>
        <dbReference type="SAM" id="Coils"/>
    </source>
</evidence>
<protein>
    <submittedName>
        <fullName evidence="5">Helix-turn-helix transcriptional regulator</fullName>
    </submittedName>
</protein>
<dbReference type="InterPro" id="IPR000792">
    <property type="entry name" value="Tscrpt_reg_LuxR_C"/>
</dbReference>
<dbReference type="InterPro" id="IPR019734">
    <property type="entry name" value="TPR_rpt"/>
</dbReference>
<keyword evidence="3" id="KW-1133">Transmembrane helix</keyword>
<dbReference type="PROSITE" id="PS50005">
    <property type="entry name" value="TPR"/>
    <property type="match status" value="1"/>
</dbReference>
<dbReference type="SUPFAM" id="SSF48452">
    <property type="entry name" value="TPR-like"/>
    <property type="match status" value="1"/>
</dbReference>
<dbReference type="SUPFAM" id="SSF46894">
    <property type="entry name" value="C-terminal effector domain of the bipartite response regulators"/>
    <property type="match status" value="1"/>
</dbReference>
<evidence type="ECO:0000256" key="3">
    <source>
        <dbReference type="SAM" id="Phobius"/>
    </source>
</evidence>
<proteinExistence type="predicted"/>
<keyword evidence="6" id="KW-1185">Reference proteome</keyword>
<keyword evidence="3" id="KW-0812">Transmembrane</keyword>
<dbReference type="Gene3D" id="1.25.40.10">
    <property type="entry name" value="Tetratricopeptide repeat domain"/>
    <property type="match status" value="1"/>
</dbReference>
<keyword evidence="1" id="KW-0802">TPR repeat</keyword>
<gene>
    <name evidence="5" type="ORF">ACFS7Y_16955</name>
</gene>
<reference evidence="6" key="1">
    <citation type="journal article" date="2019" name="Int. J. Syst. Evol. Microbiol.">
        <title>The Global Catalogue of Microorganisms (GCM) 10K type strain sequencing project: providing services to taxonomists for standard genome sequencing and annotation.</title>
        <authorList>
            <consortium name="The Broad Institute Genomics Platform"/>
            <consortium name="The Broad Institute Genome Sequencing Center for Infectious Disease"/>
            <person name="Wu L."/>
            <person name="Ma J."/>
        </authorList>
    </citation>
    <scope>NUCLEOTIDE SEQUENCE [LARGE SCALE GENOMIC DNA]</scope>
    <source>
        <strain evidence="6">KCTC 22814</strain>
    </source>
</reference>
<name>A0ABW6BN02_9SPHI</name>
<sequence>MAKMKIYTSLVEQLRAEDRYDRATEKNKELIALAGKENNLTELTKANVAQGIIGVGEENYLQAQIYLDSARATSSKARNKLAIAYSNYLEGYLLNEYEEYEQAIQLFQAVLSLSEHFDDDFLKAKTCYLLYSIYTNWNDLDNTLRYAAKSVASAKKSGDKNLLSNAYSALAVAYTYKYDQHKDKSDLDSVFKICEDAIRLNHQFQGQIASRTYAIAKLNVASYYLKYYPENKHVLKTRIFEALEAGRKAPRNQVFLANAYAMLSHIAQDEHNFAQAEDYLKTAYSALLTESPVYLHTMITICERLAELYETTKQYDKAFSFQKQAGDYAIQLFDQEQAATSKKLEAQYQYDRKEQELLLHKERAKSFHKQRLLYAGLAIIGFLGIFFMFRTYTYRLKYLSEREKQLAAEKNEIELQMQLERVAQAKLLAEQELLTLQQEKLQNEVMTNQLHIHHKNTVLQQLKEKLDKGTLNINQIIREENILDSGFEKVKFQIQEIHPNFFKTLNERAVQQLSALDLRYCAYLYLGMDTKQIAHLLHVEPKSVRMTKYRLKQKLGLDSETVLVTYLKSIL</sequence>
<comment type="caution">
    <text evidence="5">The sequence shown here is derived from an EMBL/GenBank/DDBJ whole genome shotgun (WGS) entry which is preliminary data.</text>
</comment>
<feature type="coiled-coil region" evidence="2">
    <location>
        <begin position="396"/>
        <end position="479"/>
    </location>
</feature>
<dbReference type="Proteomes" id="UP001597525">
    <property type="component" value="Unassembled WGS sequence"/>
</dbReference>
<dbReference type="RefSeq" id="WP_320184574.1">
    <property type="nucleotide sequence ID" value="NZ_CP138332.1"/>
</dbReference>
<evidence type="ECO:0000259" key="4">
    <source>
        <dbReference type="SMART" id="SM00421"/>
    </source>
</evidence>
<evidence type="ECO:0000313" key="6">
    <source>
        <dbReference type="Proteomes" id="UP001597525"/>
    </source>
</evidence>
<keyword evidence="3" id="KW-0472">Membrane</keyword>
<dbReference type="Gene3D" id="1.10.10.10">
    <property type="entry name" value="Winged helix-like DNA-binding domain superfamily/Winged helix DNA-binding domain"/>
    <property type="match status" value="1"/>
</dbReference>
<keyword evidence="2" id="KW-0175">Coiled coil</keyword>
<accession>A0ABW6BN02</accession>
<dbReference type="InterPro" id="IPR036388">
    <property type="entry name" value="WH-like_DNA-bd_sf"/>
</dbReference>
<evidence type="ECO:0000313" key="5">
    <source>
        <dbReference type="EMBL" id="MFD2969085.1"/>
    </source>
</evidence>
<feature type="transmembrane region" description="Helical" evidence="3">
    <location>
        <begin position="372"/>
        <end position="392"/>
    </location>
</feature>
<feature type="repeat" description="TPR" evidence="1">
    <location>
        <begin position="84"/>
        <end position="117"/>
    </location>
</feature>
<feature type="domain" description="HTH luxR-type" evidence="4">
    <location>
        <begin position="510"/>
        <end position="567"/>
    </location>
</feature>
<dbReference type="EMBL" id="JBHUPB010000011">
    <property type="protein sequence ID" value="MFD2969085.1"/>
    <property type="molecule type" value="Genomic_DNA"/>
</dbReference>
<dbReference type="InterPro" id="IPR016032">
    <property type="entry name" value="Sig_transdc_resp-reg_C-effctor"/>
</dbReference>
<dbReference type="Pfam" id="PF00196">
    <property type="entry name" value="GerE"/>
    <property type="match status" value="1"/>
</dbReference>
<evidence type="ECO:0000256" key="1">
    <source>
        <dbReference type="PROSITE-ProRule" id="PRU00339"/>
    </source>
</evidence>
<dbReference type="SMART" id="SM00421">
    <property type="entry name" value="HTH_LUXR"/>
    <property type="match status" value="1"/>
</dbReference>